<dbReference type="PROSITE" id="PS50234">
    <property type="entry name" value="VWFA"/>
    <property type="match status" value="1"/>
</dbReference>
<dbReference type="Proteomes" id="UP000257144">
    <property type="component" value="Unassembled WGS sequence"/>
</dbReference>
<feature type="region of interest" description="Disordered" evidence="1">
    <location>
        <begin position="24"/>
        <end position="43"/>
    </location>
</feature>
<dbReference type="InterPro" id="IPR002035">
    <property type="entry name" value="VWF_A"/>
</dbReference>
<feature type="domain" description="VWFA" evidence="2">
    <location>
        <begin position="170"/>
        <end position="362"/>
    </location>
</feature>
<dbReference type="InterPro" id="IPR036465">
    <property type="entry name" value="vWFA_dom_sf"/>
</dbReference>
<evidence type="ECO:0000256" key="1">
    <source>
        <dbReference type="SAM" id="MobiDB-lite"/>
    </source>
</evidence>
<organism evidence="3 4">
    <name type="scientific">Neobacillus piezotolerans</name>
    <dbReference type="NCBI Taxonomy" id="2259171"/>
    <lineage>
        <taxon>Bacteria</taxon>
        <taxon>Bacillati</taxon>
        <taxon>Bacillota</taxon>
        <taxon>Bacilli</taxon>
        <taxon>Bacillales</taxon>
        <taxon>Bacillaceae</taxon>
        <taxon>Neobacillus</taxon>
    </lineage>
</organism>
<evidence type="ECO:0000313" key="3">
    <source>
        <dbReference type="EMBL" id="RDU38244.1"/>
    </source>
</evidence>
<dbReference type="PROSITE" id="PS51257">
    <property type="entry name" value="PROKAR_LIPOPROTEIN"/>
    <property type="match status" value="1"/>
</dbReference>
<feature type="compositionally biased region" description="Basic and acidic residues" evidence="1">
    <location>
        <begin position="24"/>
        <end position="38"/>
    </location>
</feature>
<reference evidence="3 4" key="1">
    <citation type="submission" date="2018-07" db="EMBL/GenBank/DDBJ databases">
        <title>Bacillus sp. YLB-04 draft genome sequence.</title>
        <authorList>
            <person name="Yu L."/>
            <person name="Tang X."/>
        </authorList>
    </citation>
    <scope>NUCLEOTIDE SEQUENCE [LARGE SCALE GENOMIC DNA]</scope>
    <source>
        <strain evidence="3 4">YLB-04</strain>
    </source>
</reference>
<protein>
    <recommendedName>
        <fullName evidence="2">VWFA domain-containing protein</fullName>
    </recommendedName>
</protein>
<dbReference type="SMART" id="SM00327">
    <property type="entry name" value="VWA"/>
    <property type="match status" value="1"/>
</dbReference>
<dbReference type="RefSeq" id="WP_115450168.1">
    <property type="nucleotide sequence ID" value="NZ_QNQT01000001.1"/>
</dbReference>
<evidence type="ECO:0000313" key="4">
    <source>
        <dbReference type="Proteomes" id="UP000257144"/>
    </source>
</evidence>
<sequence>MEKTKLVVALFFTMVVLFGCQGKDEGGGSKKRDSKEEGIVPGKAIAVSQPDEVELPATTGEEYIQEDIGNLYQKFIEGNEFTDDKEKLEKATSDALDAYIQEVGKKNTKKWDQKKWTKSITDALRTSYKEVAEELENYPVVYKKLRLPDGRLLEDLTMDEVTKDEDKKVNVVMAIDSSGSMKAKVDGEAKMALAKKSIESLAKDLPESVKVSVIAFGHQGTGSNADKAKSCNAVETMYPLNTVDGTAFGNSLKKFDAMGWTPLAAAITMANEQLSSEKGENTENFIYVVSDGIETCDGDPVAAAKKAVLDNTNVKINIIGFDVDDAADQQLKLVAEAGGGEYSSVKTKQQLEEIKNVWKEKININTWRWWAIHRFADNVWTTLDHNNAVDSLMGKSYMLRKNEENRFKELLDRLEKEGKIDAEKKNSVSKWLWDRNDKINTYFSDLDKKKSDEIKAKSENLSKKLDAIEKQVGL</sequence>
<dbReference type="Pfam" id="PF00092">
    <property type="entry name" value="VWA"/>
    <property type="match status" value="1"/>
</dbReference>
<name>A0A3D8GUT6_9BACI</name>
<keyword evidence="4" id="KW-1185">Reference proteome</keyword>
<dbReference type="SUPFAM" id="SSF53300">
    <property type="entry name" value="vWA-like"/>
    <property type="match status" value="1"/>
</dbReference>
<comment type="caution">
    <text evidence="3">The sequence shown here is derived from an EMBL/GenBank/DDBJ whole genome shotgun (WGS) entry which is preliminary data.</text>
</comment>
<gene>
    <name evidence="3" type="ORF">DRW41_01350</name>
</gene>
<dbReference type="Gene3D" id="3.40.50.410">
    <property type="entry name" value="von Willebrand factor, type A domain"/>
    <property type="match status" value="1"/>
</dbReference>
<proteinExistence type="predicted"/>
<accession>A0A3D8GUT6</accession>
<evidence type="ECO:0000259" key="2">
    <source>
        <dbReference type="PROSITE" id="PS50234"/>
    </source>
</evidence>
<dbReference type="EMBL" id="QNQT01000001">
    <property type="protein sequence ID" value="RDU38244.1"/>
    <property type="molecule type" value="Genomic_DNA"/>
</dbReference>
<dbReference type="OrthoDB" id="9783818at2"/>
<dbReference type="AlphaFoldDB" id="A0A3D8GUT6"/>